<protein>
    <submittedName>
        <fullName evidence="3">Uncharacterized protein</fullName>
    </submittedName>
</protein>
<gene>
    <name evidence="3" type="ORF">CCR94_13970</name>
</gene>
<dbReference type="AlphaFoldDB" id="A0A2S6N584"/>
<comment type="caution">
    <text evidence="3">The sequence shown here is derived from an EMBL/GenBank/DDBJ whole genome shotgun (WGS) entry which is preliminary data.</text>
</comment>
<dbReference type="InterPro" id="IPR007296">
    <property type="entry name" value="DUF403"/>
</dbReference>
<dbReference type="Gene3D" id="3.40.50.11290">
    <property type="match status" value="1"/>
</dbReference>
<keyword evidence="4" id="KW-1185">Reference proteome</keyword>
<organism evidence="3 4">
    <name type="scientific">Rhodoblastus sphagnicola</name>
    <dbReference type="NCBI Taxonomy" id="333368"/>
    <lineage>
        <taxon>Bacteria</taxon>
        <taxon>Pseudomonadati</taxon>
        <taxon>Pseudomonadota</taxon>
        <taxon>Alphaproteobacteria</taxon>
        <taxon>Hyphomicrobiales</taxon>
        <taxon>Rhodoblastaceae</taxon>
        <taxon>Rhodoblastus</taxon>
    </lineage>
</organism>
<feature type="domain" description="DUF403" evidence="1">
    <location>
        <begin position="523"/>
        <end position="823"/>
    </location>
</feature>
<dbReference type="EMBL" id="NHSJ01000087">
    <property type="protein sequence ID" value="PPQ29758.1"/>
    <property type="molecule type" value="Genomic_DNA"/>
</dbReference>
<dbReference type="InterPro" id="IPR025841">
    <property type="entry name" value="CP_ATPgrasp_2"/>
</dbReference>
<evidence type="ECO:0000313" key="3">
    <source>
        <dbReference type="EMBL" id="PPQ29758.1"/>
    </source>
</evidence>
<evidence type="ECO:0000259" key="2">
    <source>
        <dbReference type="Pfam" id="PF14403"/>
    </source>
</evidence>
<proteinExistence type="predicted"/>
<dbReference type="InterPro" id="IPR051680">
    <property type="entry name" value="ATP-dep_Glu-Cys_Ligase-2"/>
</dbReference>
<dbReference type="PANTHER" id="PTHR34595">
    <property type="entry name" value="BLR5612 PROTEIN"/>
    <property type="match status" value="1"/>
</dbReference>
<dbReference type="PANTHER" id="PTHR34595:SF2">
    <property type="entry name" value="BLR2978 PROTEIN"/>
    <property type="match status" value="1"/>
</dbReference>
<sequence length="839" mass="92186">MSGPATEKASSAKARRLVEMTAAYRPFDGTPDEFIGADGRPRGHWLEFFDKMAGLGADDIARRFEAIERNIREQGVSYRAYGETTERIWPLSHMPLLISEKDWAVIEAGVTQRAEIFDLLLADLYGKGELVRNGFLPAAAVTGSSDFLRPMVGVKPRGGRWLNVYAADLGRGPDGQWWVLSDRVQAPSGLGYALENRLNLTRAFQAIYRDMNVRRLAPFFQAFRAGLAALASRSDPRICLYTPGPYSETYYEQAYLARYLGLVLVEGADLVARDGLAHVRTIAGLKRADVIWRRIDADFADPLELKSGSQLGVPGLVETIRHGSVAVVNALGSGVAETPTLLGFIPALAGRLLGEKLLLPNIATWWCGQAREREHVLSRLQDMAIAPAFGSATTRSQLGRTVVGSELTPVQRERLAEAIRTRGADYIGQEVASLSTTPTWVGSKLEPRPFVLRVFAALDADGKFHVMPGGFCRISDRLDSRAVAMGAGVQTTDVWIVSNKPVAQTTLLPQTENVSIRRIMGNLPSRAADNLFWLGRYLERAEATLRLIRCLGKRVIENEDLTAEGAATMQRLRKLLTDWGAAPARPKVALTPQGFLNTALFNVDEFGSAIALAHNAQRTAAVIRERLSADTWRIVVELLQGLQGCQPPLDEAEILEQADIALQAIASISGLAQENMNRVAGWRFLEMGRRLERGVNTGRFIRAFGMEQARGADFDVLLDLIDSQITYRSRYLIGVAPYPVRDMALLDPYNPRSVAFQTARLAEHIATLPVLRQDGMLEPPNRIAINLDADLRTASASAVTTEFVMSVERRLLQLADSIAARYFLQGANAAQAEKQVGLA</sequence>
<evidence type="ECO:0000259" key="1">
    <source>
        <dbReference type="Pfam" id="PF04168"/>
    </source>
</evidence>
<dbReference type="Proteomes" id="UP000239089">
    <property type="component" value="Unassembled WGS sequence"/>
</dbReference>
<dbReference type="Pfam" id="PF14403">
    <property type="entry name" value="CP_ATPgrasp_2"/>
    <property type="match status" value="1"/>
</dbReference>
<reference evidence="3 4" key="1">
    <citation type="journal article" date="2018" name="Arch. Microbiol.">
        <title>New insights into the metabolic potential of the phototrophic purple bacterium Rhodopila globiformis DSM 161(T) from its draft genome sequence and evidence for a vanadium-dependent nitrogenase.</title>
        <authorList>
            <person name="Imhoff J.F."/>
            <person name="Rahn T."/>
            <person name="Kunzel S."/>
            <person name="Neulinger S.C."/>
        </authorList>
    </citation>
    <scope>NUCLEOTIDE SEQUENCE [LARGE SCALE GENOMIC DNA]</scope>
    <source>
        <strain evidence="3 4">DSM 16996</strain>
    </source>
</reference>
<dbReference type="SUPFAM" id="SSF56059">
    <property type="entry name" value="Glutathione synthetase ATP-binding domain-like"/>
    <property type="match status" value="1"/>
</dbReference>
<evidence type="ECO:0000313" key="4">
    <source>
        <dbReference type="Proteomes" id="UP000239089"/>
    </source>
</evidence>
<dbReference type="Gene3D" id="3.30.1490.270">
    <property type="match status" value="1"/>
</dbReference>
<name>A0A2S6N584_9HYPH</name>
<accession>A0A2S6N584</accession>
<dbReference type="Pfam" id="PF04168">
    <property type="entry name" value="Alpha-E"/>
    <property type="match status" value="1"/>
</dbReference>
<feature type="domain" description="Circularly permuted ATP-grasp type 2" evidence="2">
    <location>
        <begin position="95"/>
        <end position="474"/>
    </location>
</feature>
<dbReference type="OrthoDB" id="9804079at2"/>
<dbReference type="RefSeq" id="WP_104508468.1">
    <property type="nucleotide sequence ID" value="NZ_JACIGC010000003.1"/>
</dbReference>